<reference evidence="1 2" key="1">
    <citation type="submission" date="2019-02" db="EMBL/GenBank/DDBJ databases">
        <title>Sequencing the genomes of 1000 actinobacteria strains.</title>
        <authorList>
            <person name="Klenk H.-P."/>
        </authorList>
    </citation>
    <scope>NUCLEOTIDE SEQUENCE [LARGE SCALE GENOMIC DNA]</scope>
    <source>
        <strain evidence="1 2">DSM 45612</strain>
    </source>
</reference>
<dbReference type="RefSeq" id="WP_130336177.1">
    <property type="nucleotide sequence ID" value="NZ_SHLD01000001.1"/>
</dbReference>
<comment type="caution">
    <text evidence="1">The sequence shown here is derived from an EMBL/GenBank/DDBJ whole genome shotgun (WGS) entry which is preliminary data.</text>
</comment>
<evidence type="ECO:0000313" key="1">
    <source>
        <dbReference type="EMBL" id="RZU75877.1"/>
    </source>
</evidence>
<evidence type="ECO:0000313" key="2">
    <source>
        <dbReference type="Proteomes" id="UP000294114"/>
    </source>
</evidence>
<keyword evidence="2" id="KW-1185">Reference proteome</keyword>
<accession>A0A4Q8BDB3</accession>
<dbReference type="Proteomes" id="UP000294114">
    <property type="component" value="Unassembled WGS sequence"/>
</dbReference>
<name>A0A4Q8BDB3_9ACTN</name>
<dbReference type="AlphaFoldDB" id="A0A4Q8BDB3"/>
<organism evidence="1 2">
    <name type="scientific">Micromonospora kangleipakensis</name>
    <dbReference type="NCBI Taxonomy" id="1077942"/>
    <lineage>
        <taxon>Bacteria</taxon>
        <taxon>Bacillati</taxon>
        <taxon>Actinomycetota</taxon>
        <taxon>Actinomycetes</taxon>
        <taxon>Micromonosporales</taxon>
        <taxon>Micromonosporaceae</taxon>
        <taxon>Micromonospora</taxon>
    </lineage>
</organism>
<sequence>MSSPESLSWLERDDGSLGVDTLGLPVVLTAVFSVPGAPRPLEAQISVEDSGLDSALARELAGTKRARRPRVYRWEVGWRDHDESFGCYNNSRSAFSGHATSWMRQRLLSLEHVTLFTPSPWSDPTLLAES</sequence>
<protein>
    <submittedName>
        <fullName evidence="1">Uncharacterized protein</fullName>
    </submittedName>
</protein>
<proteinExistence type="predicted"/>
<dbReference type="EMBL" id="SHLD01000001">
    <property type="protein sequence ID" value="RZU75877.1"/>
    <property type="molecule type" value="Genomic_DNA"/>
</dbReference>
<gene>
    <name evidence="1" type="ORF">EV384_4452</name>
</gene>